<evidence type="ECO:0000259" key="1">
    <source>
        <dbReference type="PROSITE" id="PS51740"/>
    </source>
</evidence>
<protein>
    <recommendedName>
        <fullName evidence="1">SpoVT-AbrB domain-containing protein</fullName>
    </recommendedName>
</protein>
<dbReference type="SMART" id="SM00966">
    <property type="entry name" value="SpoVT_AbrB"/>
    <property type="match status" value="1"/>
</dbReference>
<sequence>MVINVTVVVKKMDDQGRIVVPKKWREKHPGKEYVLELSEDEVRMSPLRKENLTKYFDSVEVDLGSDLSDWHAVRKELKRGRE</sequence>
<proteinExistence type="predicted"/>
<dbReference type="SUPFAM" id="SSF89447">
    <property type="entry name" value="AbrB/MazE/MraZ-like"/>
    <property type="match status" value="1"/>
</dbReference>
<feature type="domain" description="SpoVT-AbrB" evidence="1">
    <location>
        <begin position="7"/>
        <end position="49"/>
    </location>
</feature>
<reference evidence="2 3" key="1">
    <citation type="journal article" date="2016" name="Sci. Rep.">
        <title>Metabolic traits of an uncultured archaeal lineage -MSBL1- from brine pools of the Red Sea.</title>
        <authorList>
            <person name="Mwirichia R."/>
            <person name="Alam I."/>
            <person name="Rashid M."/>
            <person name="Vinu M."/>
            <person name="Ba-Alawi W."/>
            <person name="Anthony Kamau A."/>
            <person name="Kamanda Ngugi D."/>
            <person name="Goker M."/>
            <person name="Klenk H.P."/>
            <person name="Bajic V."/>
            <person name="Stingl U."/>
        </authorList>
    </citation>
    <scope>NUCLEOTIDE SEQUENCE [LARGE SCALE GENOMIC DNA]</scope>
    <source>
        <strain evidence="2">SCGC-AAA259O05</strain>
    </source>
</reference>
<keyword evidence="3" id="KW-1185">Reference proteome</keyword>
<comment type="caution">
    <text evidence="2">The sequence shown here is derived from an EMBL/GenBank/DDBJ whole genome shotgun (WGS) entry which is preliminary data.</text>
</comment>
<evidence type="ECO:0000313" key="3">
    <source>
        <dbReference type="Proteomes" id="UP000070344"/>
    </source>
</evidence>
<name>A0A133V1Z2_9EURY</name>
<dbReference type="InterPro" id="IPR007159">
    <property type="entry name" value="SpoVT-AbrB_dom"/>
</dbReference>
<evidence type="ECO:0000313" key="2">
    <source>
        <dbReference type="EMBL" id="KXB00464.1"/>
    </source>
</evidence>
<dbReference type="InterPro" id="IPR037914">
    <property type="entry name" value="SpoVT-AbrB_sf"/>
</dbReference>
<accession>A0A133V1Z2</accession>
<dbReference type="EMBL" id="LHXV01000048">
    <property type="protein sequence ID" value="KXB00464.1"/>
    <property type="molecule type" value="Genomic_DNA"/>
</dbReference>
<dbReference type="AlphaFoldDB" id="A0A133V1Z2"/>
<dbReference type="GO" id="GO:0003677">
    <property type="term" value="F:DNA binding"/>
    <property type="evidence" value="ECO:0007669"/>
    <property type="project" value="InterPro"/>
</dbReference>
<gene>
    <name evidence="2" type="ORF">AKJ41_04065</name>
</gene>
<dbReference type="PROSITE" id="PS51740">
    <property type="entry name" value="SPOVT_ABRB"/>
    <property type="match status" value="1"/>
</dbReference>
<dbReference type="Proteomes" id="UP000070344">
    <property type="component" value="Unassembled WGS sequence"/>
</dbReference>
<organism evidence="2 3">
    <name type="scientific">candidate division MSBL1 archaeon SCGC-AAA259O05</name>
    <dbReference type="NCBI Taxonomy" id="1698271"/>
    <lineage>
        <taxon>Archaea</taxon>
        <taxon>Methanobacteriati</taxon>
        <taxon>Methanobacteriota</taxon>
        <taxon>candidate division MSBL1</taxon>
    </lineage>
</organism>
<dbReference type="Gene3D" id="2.10.260.10">
    <property type="match status" value="1"/>
</dbReference>